<gene>
    <name evidence="1" type="ORF">GCM10010151_61190</name>
</gene>
<keyword evidence="2" id="KW-1185">Reference proteome</keyword>
<protein>
    <submittedName>
        <fullName evidence="1">Uncharacterized protein</fullName>
    </submittedName>
</protein>
<proteinExistence type="predicted"/>
<comment type="caution">
    <text evidence="1">The sequence shown here is derived from an EMBL/GenBank/DDBJ whole genome shotgun (WGS) entry which is preliminary data.</text>
</comment>
<name>A0ABP3H7U5_9ACTN</name>
<evidence type="ECO:0000313" key="2">
    <source>
        <dbReference type="Proteomes" id="UP001501822"/>
    </source>
</evidence>
<dbReference type="Proteomes" id="UP001501822">
    <property type="component" value="Unassembled WGS sequence"/>
</dbReference>
<dbReference type="EMBL" id="BAAABM010000056">
    <property type="protein sequence ID" value="GAA0362906.1"/>
    <property type="molecule type" value="Genomic_DNA"/>
</dbReference>
<evidence type="ECO:0000313" key="1">
    <source>
        <dbReference type="EMBL" id="GAA0362906.1"/>
    </source>
</evidence>
<organism evidence="1 2">
    <name type="scientific">Actinoallomurus spadix</name>
    <dbReference type="NCBI Taxonomy" id="79912"/>
    <lineage>
        <taxon>Bacteria</taxon>
        <taxon>Bacillati</taxon>
        <taxon>Actinomycetota</taxon>
        <taxon>Actinomycetes</taxon>
        <taxon>Streptosporangiales</taxon>
        <taxon>Thermomonosporaceae</taxon>
        <taxon>Actinoallomurus</taxon>
    </lineage>
</organism>
<reference evidence="2" key="1">
    <citation type="journal article" date="2019" name="Int. J. Syst. Evol. Microbiol.">
        <title>The Global Catalogue of Microorganisms (GCM) 10K type strain sequencing project: providing services to taxonomists for standard genome sequencing and annotation.</title>
        <authorList>
            <consortium name="The Broad Institute Genomics Platform"/>
            <consortium name="The Broad Institute Genome Sequencing Center for Infectious Disease"/>
            <person name="Wu L."/>
            <person name="Ma J."/>
        </authorList>
    </citation>
    <scope>NUCLEOTIDE SEQUENCE [LARGE SCALE GENOMIC DNA]</scope>
    <source>
        <strain evidence="2">JCM 3146</strain>
    </source>
</reference>
<accession>A0ABP3H7U5</accession>
<sequence length="64" mass="6886">MRTKTSRSPSRTASPGHCGIGVLILLAAWGLRPDGRRGAAAASSLLYRTRFHDNRVGARPVDRA</sequence>